<dbReference type="AlphaFoldDB" id="A0A8S1Y617"/>
<dbReference type="EMBL" id="CAJJDP010000141">
    <property type="protein sequence ID" value="CAD8207352.1"/>
    <property type="molecule type" value="Genomic_DNA"/>
</dbReference>
<name>A0A8S1Y617_PAROT</name>
<evidence type="ECO:0000313" key="2">
    <source>
        <dbReference type="Proteomes" id="UP000683925"/>
    </source>
</evidence>
<protein>
    <submittedName>
        <fullName evidence="1">Uncharacterized protein</fullName>
    </submittedName>
</protein>
<sequence>MRYLLKCRKRLTNIQYLPYLTKVDPSKIAPGFPQIQTFKDEAKQMITDPEIKRKQMQHLELLKKDLVKQVQKSISCL</sequence>
<comment type="caution">
    <text evidence="1">The sequence shown here is derived from an EMBL/GenBank/DDBJ whole genome shotgun (WGS) entry which is preliminary data.</text>
</comment>
<accession>A0A8S1Y617</accession>
<organism evidence="1 2">
    <name type="scientific">Paramecium octaurelia</name>
    <dbReference type="NCBI Taxonomy" id="43137"/>
    <lineage>
        <taxon>Eukaryota</taxon>
        <taxon>Sar</taxon>
        <taxon>Alveolata</taxon>
        <taxon>Ciliophora</taxon>
        <taxon>Intramacronucleata</taxon>
        <taxon>Oligohymenophorea</taxon>
        <taxon>Peniculida</taxon>
        <taxon>Parameciidae</taxon>
        <taxon>Paramecium</taxon>
    </lineage>
</organism>
<keyword evidence="2" id="KW-1185">Reference proteome</keyword>
<dbReference type="Proteomes" id="UP000683925">
    <property type="component" value="Unassembled WGS sequence"/>
</dbReference>
<gene>
    <name evidence="1" type="ORF">POCTA_138.1.T1400188</name>
</gene>
<reference evidence="1" key="1">
    <citation type="submission" date="2021-01" db="EMBL/GenBank/DDBJ databases">
        <authorList>
            <consortium name="Genoscope - CEA"/>
            <person name="William W."/>
        </authorList>
    </citation>
    <scope>NUCLEOTIDE SEQUENCE</scope>
</reference>
<evidence type="ECO:0000313" key="1">
    <source>
        <dbReference type="EMBL" id="CAD8207352.1"/>
    </source>
</evidence>
<proteinExistence type="predicted"/>